<dbReference type="SUPFAM" id="SSF55874">
    <property type="entry name" value="ATPase domain of HSP90 chaperone/DNA topoisomerase II/histidine kinase"/>
    <property type="match status" value="1"/>
</dbReference>
<dbReference type="InterPro" id="IPR036890">
    <property type="entry name" value="HATPase_C_sf"/>
</dbReference>
<name>A0A1Y1XNF1_9FUNG</name>
<organism evidence="2 3">
    <name type="scientific">Anaeromyces robustus</name>
    <dbReference type="NCBI Taxonomy" id="1754192"/>
    <lineage>
        <taxon>Eukaryota</taxon>
        <taxon>Fungi</taxon>
        <taxon>Fungi incertae sedis</taxon>
        <taxon>Chytridiomycota</taxon>
        <taxon>Chytridiomycota incertae sedis</taxon>
        <taxon>Neocallimastigomycetes</taxon>
        <taxon>Neocallimastigales</taxon>
        <taxon>Neocallimastigaceae</taxon>
        <taxon>Anaeromyces</taxon>
    </lineage>
</organism>
<proteinExistence type="predicted"/>
<comment type="caution">
    <text evidence="2">The sequence shown here is derived from an EMBL/GenBank/DDBJ whole genome shotgun (WGS) entry which is preliminary data.</text>
</comment>
<keyword evidence="3" id="KW-1185">Reference proteome</keyword>
<evidence type="ECO:0000259" key="1">
    <source>
        <dbReference type="Pfam" id="PF13020"/>
    </source>
</evidence>
<dbReference type="InterPro" id="IPR024975">
    <property type="entry name" value="NOV_C"/>
</dbReference>
<reference evidence="2 3" key="2">
    <citation type="submission" date="2016-08" db="EMBL/GenBank/DDBJ databases">
        <title>Pervasive Adenine N6-methylation of Active Genes in Fungi.</title>
        <authorList>
            <consortium name="DOE Joint Genome Institute"/>
            <person name="Mondo S.J."/>
            <person name="Dannebaum R.O."/>
            <person name="Kuo R.C."/>
            <person name="Labutti K."/>
            <person name="Haridas S."/>
            <person name="Kuo A."/>
            <person name="Salamov A."/>
            <person name="Ahrendt S.R."/>
            <person name="Lipzen A."/>
            <person name="Sullivan W."/>
            <person name="Andreopoulos W.B."/>
            <person name="Clum A."/>
            <person name="Lindquist E."/>
            <person name="Daum C."/>
            <person name="Ramamoorthy G.K."/>
            <person name="Gryganskyi A."/>
            <person name="Culley D."/>
            <person name="Magnuson J.K."/>
            <person name="James T.Y."/>
            <person name="O'Malley M.A."/>
            <person name="Stajich J.E."/>
            <person name="Spatafora J.W."/>
            <person name="Visel A."/>
            <person name="Grigoriev I.V."/>
        </authorList>
    </citation>
    <scope>NUCLEOTIDE SEQUENCE [LARGE SCALE GENOMIC DNA]</scope>
    <source>
        <strain evidence="2 3">S4</strain>
    </source>
</reference>
<evidence type="ECO:0000313" key="3">
    <source>
        <dbReference type="Proteomes" id="UP000193944"/>
    </source>
</evidence>
<gene>
    <name evidence="2" type="ORF">BCR32DRAFT_289410</name>
</gene>
<feature type="domain" description="Protein NO VEIN C-terminal" evidence="1">
    <location>
        <begin position="2299"/>
        <end position="2367"/>
    </location>
</feature>
<dbReference type="EMBL" id="MCFG01000010">
    <property type="protein sequence ID" value="ORX87290.1"/>
    <property type="molecule type" value="Genomic_DNA"/>
</dbReference>
<dbReference type="NCBIfam" id="NF047352">
    <property type="entry name" value="P_loop_sacsin"/>
    <property type="match status" value="2"/>
</dbReference>
<evidence type="ECO:0000313" key="2">
    <source>
        <dbReference type="EMBL" id="ORX87290.1"/>
    </source>
</evidence>
<dbReference type="OrthoDB" id="10380777at2759"/>
<protein>
    <recommendedName>
        <fullName evidence="1">Protein NO VEIN C-terminal domain-containing protein</fullName>
    </recommendedName>
</protein>
<reference evidence="2 3" key="1">
    <citation type="submission" date="2016-08" db="EMBL/GenBank/DDBJ databases">
        <title>A Parts List for Fungal Cellulosomes Revealed by Comparative Genomics.</title>
        <authorList>
            <consortium name="DOE Joint Genome Institute"/>
            <person name="Haitjema C.H."/>
            <person name="Gilmore S.P."/>
            <person name="Henske J.K."/>
            <person name="Solomon K.V."/>
            <person name="De Groot R."/>
            <person name="Kuo A."/>
            <person name="Mondo S.J."/>
            <person name="Salamov A.A."/>
            <person name="Labutti K."/>
            <person name="Zhao Z."/>
            <person name="Chiniquy J."/>
            <person name="Barry K."/>
            <person name="Brewer H.M."/>
            <person name="Purvine S.O."/>
            <person name="Wright A.T."/>
            <person name="Boxma B."/>
            <person name="Van Alen T."/>
            <person name="Hackstein J.H."/>
            <person name="Baker S.E."/>
            <person name="Grigoriev I.V."/>
            <person name="O'Malley M.A."/>
        </authorList>
    </citation>
    <scope>NUCLEOTIDE SEQUENCE [LARGE SCALE GENOMIC DNA]</scope>
    <source>
        <strain evidence="2 3">S4</strain>
    </source>
</reference>
<sequence length="2414" mass="285818">MSNQSNKNKFFDKYRKENFLKIFRSNIDKRLRELEYPSDVDCQRWIWELIQNAKDSIVGQEDRDGVDIEILVETNVEVLAKDIGVSKDDTEKKLEVDKYTFKHNGAPFIDRTLYGLIYKFSEGKSNNSESTGRFGTGFLTTHSLSKVVNISGDVISDGETHGFTITMYREGENEDLLKGLDKTENSFCLLEHQPFGLTSFEYIAKMDRNKYAGKLGIKNFKENISKVMLFCPEIHSIKLNDNGTNLTIKRGEPFKDPMEICERLPLYIDDGNNHFTKTFLYVKVEEYNKEFCKRFNDNNRKLKICCAIEIDNNNKIFVDQYSPCLFCTLPFVGSEKHELPFIINSPDFEPDSERQAIILEGNEFNEDGILSNAGINKLILRKAQKMFETLLEYISQNDNIKNRFLLTRGLCICPDKIEKFDHDWYEESFIKPMRNILIKYPIVWNGKTFVKITDIHLPWFKYEKYNNKKDVKKLAYESISKFYNNEVPTFEETLNFENNIWEDDNIIKYVTMEKCIQDLSKYNNINTLIEKSNINSEDVWKWMDDILSFIDKHHPSYLRDYIIIPNMKEDFVQLTNGFTTSKDVPDNMIECIEKLGIEWKSNHINKKIINYSPFEDHKINNVIFKIKDNFKEWSNKILILISYIPYDNEDEIFIQKRLTIYQLCSVLWDNSIPRCENNGNGFPKELWDGTDDIVFKELIRKIVNQKKLGGDFTIDYMKQFLECVSCYYSEFKNYLIVPNQNGKFCKINDLYKDDNIPSLFKENIKECFNEDIKDELIDKNLTSIESLDNERYKNISDYIDILNNCFKSEEQSRINKRKASRMLIRIIPKESETNIEEINDDWQNNQRKLIQVLKLKELKEIKSYVIEKYNDVESLVKYLGIEKSKYFEYMNVIINIFSCMNITGKVIPNQYEEFCELKKFENEYIKNNLYNEGIRNSDNDDIELISEEIKDIAKDLKYDVRKKLIHSNIKRIPDIPPITERDVNGKIAKIIEEINEKDIEKRSDPKFIKILDRLNVHNFKIMRKNPFNDNMLEIFNNVLISNISNRLRELENPSEEDCKRWIWELFQNAKDSIAGQEDRSSVNIIISVEKDDKYIFKHNGSPFTDKTLPALLYKYSKGKAENSESTGRFGTGFLTTHSLSKIVNISGDIISDGELKGFKVILNREGEKDEELLEGLKKTKSSYEEFPIESHQWTSFEYSAKNEKNKIAGRLGIQNFKENITKVMLFCPEIESVQLNDNVNGTNFEIKRNNDNNENIIGKCQTIIFNIKENNNCYTRTFIYIKKEEINKELSDRFNKEHYLRICCAIEIDDNNKIYVDPSSPCLFCALPLIGSEKHKLPFIINSPDFETNDERQYILLSGENTDEETNKISNPGINKMILEKAKDLYEDLLKYICKDNIIKDRYFLTRGLCVIPEENEINNFDCKWYKENVIKPMRNTLIKYPIIWNGQHYIEFSNIYLPNVSYYNIQYKEEAYTLISQFYNNEVPTFEETLNFENNIWKNDSIIKYITIEKCIQDLSKYKNINTLIEKSNINSEDVWKWMDDILLFIDKHHPSYLREYSIIPNMKEDFVQLTNDLTTSKDVPNNMIECIEELGIEWKLNHIHKKIDKFSFGIGHTIDDAVTKIHTSLATYSQCITLISYIPEDNENKKYVQRRQTIYELCSVVFNNLHLNKKNGNGFPEKLWNIIDEHIFNLLIKKIEAVGKLEGRYTIEFMKKFLECISQYYPNFRYYKIIPNKNGIFCRLDYLKEDKIIPLFKECMLNYSIYDINKELIDDILISIISFNNIPKKTMYDYIDKLNKYFESREIYEEKKEKVAESLIRIIPKISENNDINDWQDTQRMFFDIYKTFTKINEEGIEIDRNEKNKQLWKYVNLYIFEKIKTVIEKYNNIEELVKYLGIKKSVYFEYINIILRISSKGKIIPNQNENFCKIYELNSEEELIPEELKDVTKLKNIAKHLGYDIRSFLIHENVDKIDKLMYVQNKSYREICDKIDGLIKEKYDKYMEEKRHFPNIHPDPEFRTAANDLIEMYFDDIGDITAQKYFPWIYPHKDHIILSVILPKETRKNMTELVKNKDDHFLSKLLKNKRICEMINEGVIQDDSCMIKFLEEHGSYIFNNLVNCSEILKLVLNNELNDENIKHYINIKSSNMNSRLISEKYDDDTINAIINNPTVVNMVKSNKLSDKSLEYLINKETGEFKNINENSILISEKYDDDTINTILNNPKFVKMMRNDNFVDTYEYFYDFFNPNEITGYRGEAYIYEILEELHKSGQIKSVEWKTLSKNGQGRKLEFRGKTYYLILEGSHYDIVVETNNNRKIYIEVKTTSREYNGKKVPFFLSQKQIETMNTIAYPNEYFLAIVFDVNNYPKHFFMNLKYNIIKNKVCDNEDHQHIIELEKKYGEENIMKLLKNIENYNNL</sequence>
<dbReference type="Proteomes" id="UP000193944">
    <property type="component" value="Unassembled WGS sequence"/>
</dbReference>
<dbReference type="STRING" id="1754192.A0A1Y1XNF1"/>
<accession>A0A1Y1XNF1</accession>
<dbReference type="Pfam" id="PF13020">
    <property type="entry name" value="NOV_C"/>
    <property type="match status" value="1"/>
</dbReference>